<gene>
    <name evidence="2" type="ORF">F5891DRAFT_982625</name>
</gene>
<feature type="region of interest" description="Disordered" evidence="1">
    <location>
        <begin position="135"/>
        <end position="201"/>
    </location>
</feature>
<name>A0AAD4E0L5_9AGAM</name>
<evidence type="ECO:0000313" key="2">
    <source>
        <dbReference type="EMBL" id="KAG1897442.1"/>
    </source>
</evidence>
<protein>
    <submittedName>
        <fullName evidence="2">Uncharacterized protein</fullName>
    </submittedName>
</protein>
<dbReference type="AlphaFoldDB" id="A0AAD4E0L5"/>
<comment type="caution">
    <text evidence="2">The sequence shown here is derived from an EMBL/GenBank/DDBJ whole genome shotgun (WGS) entry which is preliminary data.</text>
</comment>
<accession>A0AAD4E0L5</accession>
<dbReference type="Proteomes" id="UP001195769">
    <property type="component" value="Unassembled WGS sequence"/>
</dbReference>
<dbReference type="EMBL" id="JABBWK010000046">
    <property type="protein sequence ID" value="KAG1897442.1"/>
    <property type="molecule type" value="Genomic_DNA"/>
</dbReference>
<reference evidence="2" key="1">
    <citation type="journal article" date="2020" name="New Phytol.">
        <title>Comparative genomics reveals dynamic genome evolution in host specialist ectomycorrhizal fungi.</title>
        <authorList>
            <person name="Lofgren L.A."/>
            <person name="Nguyen N.H."/>
            <person name="Vilgalys R."/>
            <person name="Ruytinx J."/>
            <person name="Liao H.L."/>
            <person name="Branco S."/>
            <person name="Kuo A."/>
            <person name="LaButti K."/>
            <person name="Lipzen A."/>
            <person name="Andreopoulos W."/>
            <person name="Pangilinan J."/>
            <person name="Riley R."/>
            <person name="Hundley H."/>
            <person name="Na H."/>
            <person name="Barry K."/>
            <person name="Grigoriev I.V."/>
            <person name="Stajich J.E."/>
            <person name="Kennedy P.G."/>
        </authorList>
    </citation>
    <scope>NUCLEOTIDE SEQUENCE</scope>
    <source>
        <strain evidence="2">FC203</strain>
    </source>
</reference>
<keyword evidence="3" id="KW-1185">Reference proteome</keyword>
<dbReference type="RefSeq" id="XP_041223018.1">
    <property type="nucleotide sequence ID" value="XM_041377228.1"/>
</dbReference>
<proteinExistence type="predicted"/>
<dbReference type="GeneID" id="64671526"/>
<feature type="compositionally biased region" description="Polar residues" evidence="1">
    <location>
        <begin position="135"/>
        <end position="148"/>
    </location>
</feature>
<organism evidence="2 3">
    <name type="scientific">Suillus fuscotomentosus</name>
    <dbReference type="NCBI Taxonomy" id="1912939"/>
    <lineage>
        <taxon>Eukaryota</taxon>
        <taxon>Fungi</taxon>
        <taxon>Dikarya</taxon>
        <taxon>Basidiomycota</taxon>
        <taxon>Agaricomycotina</taxon>
        <taxon>Agaricomycetes</taxon>
        <taxon>Agaricomycetidae</taxon>
        <taxon>Boletales</taxon>
        <taxon>Suillineae</taxon>
        <taxon>Suillaceae</taxon>
        <taxon>Suillus</taxon>
    </lineage>
</organism>
<feature type="compositionally biased region" description="Basic and acidic residues" evidence="1">
    <location>
        <begin position="171"/>
        <end position="189"/>
    </location>
</feature>
<evidence type="ECO:0000313" key="3">
    <source>
        <dbReference type="Proteomes" id="UP001195769"/>
    </source>
</evidence>
<sequence>MASSLHHNPQIGTPALFDSFIFESIGLMPLYGDFVGMDNVDFMVYLALGHGLALYPLYASSSLEVTQSKEVPVYVSSYIASDTVMSDDIGRTYHSNDATFASTSDSVGHAIILMIRAYHSNDAVMTDTHYGDQYMTSEDLTSDNTSEDNGAPSVRQSRADCRRTRTKSNKTKAEKSAKSEKSAKPEQSAKPKKPAPSEMGLKSVMKKYPGWKVAFAHLRSLLRIAVCLGRVGNPHLLNFERKADAIHDTWPQALLLANIRADDLEEVASLTSSTPMSRENVLKLALSVVHNQATLMQALALTTVPAGVLLLDLVQGVLQQFMRPKSNRFPIKDNGFAWFFGCQIAKEIMWHIIFRSSLTHGVRLVLADMELATFRNVDHPPVSNYVSVGVYIQPQNDVYDQLCETAVELVGQSDDEDHPKLMTDLSNLCRIVIDDVYRLGRPSKKSKMKVDSPE</sequence>
<evidence type="ECO:0000256" key="1">
    <source>
        <dbReference type="SAM" id="MobiDB-lite"/>
    </source>
</evidence>